<dbReference type="EMBL" id="FUEG01000041">
    <property type="protein sequence ID" value="SJL17139.1"/>
    <property type="molecule type" value="Genomic_DNA"/>
</dbReference>
<accession>A0A284S7Z4</accession>
<dbReference type="Proteomes" id="UP000219338">
    <property type="component" value="Unassembled WGS sequence"/>
</dbReference>
<reference evidence="3" key="1">
    <citation type="journal article" date="2017" name="Nat. Ecol. Evol.">
        <title>Genome expansion and lineage-specific genetic innovations in the forest pathogenic fungi Armillaria.</title>
        <authorList>
            <person name="Sipos G."/>
            <person name="Prasanna A.N."/>
            <person name="Walter M.C."/>
            <person name="O'Connor E."/>
            <person name="Balint B."/>
            <person name="Krizsan K."/>
            <person name="Kiss B."/>
            <person name="Hess J."/>
            <person name="Varga T."/>
            <person name="Slot J."/>
            <person name="Riley R."/>
            <person name="Boka B."/>
            <person name="Rigling D."/>
            <person name="Barry K."/>
            <person name="Lee J."/>
            <person name="Mihaltcheva S."/>
            <person name="LaButti K."/>
            <person name="Lipzen A."/>
            <person name="Waldron R."/>
            <person name="Moloney N.M."/>
            <person name="Sperisen C."/>
            <person name="Kredics L."/>
            <person name="Vagvoelgyi C."/>
            <person name="Patrignani A."/>
            <person name="Fitzpatrick D."/>
            <person name="Nagy I."/>
            <person name="Doyle S."/>
            <person name="Anderson J.B."/>
            <person name="Grigoriev I.V."/>
            <person name="Gueldener U."/>
            <person name="Muensterkoetter M."/>
            <person name="Nagy L.G."/>
        </authorList>
    </citation>
    <scope>NUCLEOTIDE SEQUENCE [LARGE SCALE GENOMIC DNA]</scope>
    <source>
        <strain evidence="3">C18/9</strain>
    </source>
</reference>
<gene>
    <name evidence="2" type="ORF">ARMOST_20683</name>
</gene>
<proteinExistence type="predicted"/>
<protein>
    <submittedName>
        <fullName evidence="2">Uncharacterized protein</fullName>
    </submittedName>
</protein>
<evidence type="ECO:0000256" key="1">
    <source>
        <dbReference type="SAM" id="MobiDB-lite"/>
    </source>
</evidence>
<sequence>MPFDTITPFRVAVDLEPVLINNDSTFTSPVLSQMSGEEEDVVLYPRSHSTSDSDDGSDTSFSSTSTAVATPNLDEDIENIAPFPFTFFVPHLKADRQEDVKALGSREHDYASRPPLNIIVVPEPKEREGPGVVYRLSEQPSFSSVFTVKKHIQFSAASRYIFCRREESCAFIDSLLIELDYYFIEKIPIILYT</sequence>
<name>A0A284S7Z4_ARMOS</name>
<evidence type="ECO:0000313" key="2">
    <source>
        <dbReference type="EMBL" id="SJL17139.1"/>
    </source>
</evidence>
<dbReference type="AlphaFoldDB" id="A0A284S7Z4"/>
<dbReference type="OrthoDB" id="3038676at2759"/>
<keyword evidence="3" id="KW-1185">Reference proteome</keyword>
<dbReference type="OMA" id="FTFFVPH"/>
<evidence type="ECO:0000313" key="3">
    <source>
        <dbReference type="Proteomes" id="UP000219338"/>
    </source>
</evidence>
<feature type="region of interest" description="Disordered" evidence="1">
    <location>
        <begin position="46"/>
        <end position="66"/>
    </location>
</feature>
<organism evidence="2 3">
    <name type="scientific">Armillaria ostoyae</name>
    <name type="common">Armillaria root rot fungus</name>
    <dbReference type="NCBI Taxonomy" id="47428"/>
    <lineage>
        <taxon>Eukaryota</taxon>
        <taxon>Fungi</taxon>
        <taxon>Dikarya</taxon>
        <taxon>Basidiomycota</taxon>
        <taxon>Agaricomycotina</taxon>
        <taxon>Agaricomycetes</taxon>
        <taxon>Agaricomycetidae</taxon>
        <taxon>Agaricales</taxon>
        <taxon>Marasmiineae</taxon>
        <taxon>Physalacriaceae</taxon>
        <taxon>Armillaria</taxon>
    </lineage>
</organism>